<comment type="caution">
    <text evidence="2">The sequence shown here is derived from an EMBL/GenBank/DDBJ whole genome shotgun (WGS) entry which is preliminary data.</text>
</comment>
<accession>A0A7J7V0R9</accession>
<dbReference type="AlphaFoldDB" id="A0A7J7V0R9"/>
<proteinExistence type="predicted"/>
<evidence type="ECO:0000256" key="1">
    <source>
        <dbReference type="SAM" id="MobiDB-lite"/>
    </source>
</evidence>
<evidence type="ECO:0000313" key="3">
    <source>
        <dbReference type="Proteomes" id="UP000558488"/>
    </source>
</evidence>
<name>A0A7J7V0R9_PIPKU</name>
<reference evidence="2 3" key="1">
    <citation type="journal article" date="2020" name="Nature">
        <title>Six reference-quality genomes reveal evolution of bat adaptations.</title>
        <authorList>
            <person name="Jebb D."/>
            <person name="Huang Z."/>
            <person name="Pippel M."/>
            <person name="Hughes G.M."/>
            <person name="Lavrichenko K."/>
            <person name="Devanna P."/>
            <person name="Winkler S."/>
            <person name="Jermiin L.S."/>
            <person name="Skirmuntt E.C."/>
            <person name="Katzourakis A."/>
            <person name="Burkitt-Gray L."/>
            <person name="Ray D.A."/>
            <person name="Sullivan K.A.M."/>
            <person name="Roscito J.G."/>
            <person name="Kirilenko B.M."/>
            <person name="Davalos L.M."/>
            <person name="Corthals A.P."/>
            <person name="Power M.L."/>
            <person name="Jones G."/>
            <person name="Ransome R.D."/>
            <person name="Dechmann D.K.N."/>
            <person name="Locatelli A.G."/>
            <person name="Puechmaille S.J."/>
            <person name="Fedrigo O."/>
            <person name="Jarvis E.D."/>
            <person name="Hiller M."/>
            <person name="Vernes S.C."/>
            <person name="Myers E.W."/>
            <person name="Teeling E.C."/>
        </authorList>
    </citation>
    <scope>NUCLEOTIDE SEQUENCE [LARGE SCALE GENOMIC DNA]</scope>
    <source>
        <strain evidence="2">MPipKuh1</strain>
        <tissue evidence="2">Flight muscle</tissue>
    </source>
</reference>
<gene>
    <name evidence="2" type="ORF">mPipKuh1_008648</name>
</gene>
<protein>
    <submittedName>
        <fullName evidence="2">Uncharacterized protein</fullName>
    </submittedName>
</protein>
<organism evidence="2 3">
    <name type="scientific">Pipistrellus kuhlii</name>
    <name type="common">Kuhl's pipistrelle</name>
    <dbReference type="NCBI Taxonomy" id="59472"/>
    <lineage>
        <taxon>Eukaryota</taxon>
        <taxon>Metazoa</taxon>
        <taxon>Chordata</taxon>
        <taxon>Craniata</taxon>
        <taxon>Vertebrata</taxon>
        <taxon>Euteleostomi</taxon>
        <taxon>Mammalia</taxon>
        <taxon>Eutheria</taxon>
        <taxon>Laurasiatheria</taxon>
        <taxon>Chiroptera</taxon>
        <taxon>Yangochiroptera</taxon>
        <taxon>Vespertilionidae</taxon>
        <taxon>Pipistrellus</taxon>
    </lineage>
</organism>
<sequence length="129" mass="13688">MSLSMEKPLSLLSTSDPVHGICALGEESIPQPGLCPVTVWESHYPSPQKDRPHPPTRSSSMDCPKEAGQSWGIPANPGLNRDGGLWTPRGRPAAKAFPCVHLPNLHLGHTPVPSAARPCLFTPAVPSAC</sequence>
<keyword evidence="3" id="KW-1185">Reference proteome</keyword>
<dbReference type="EMBL" id="JACAGB010000017">
    <property type="protein sequence ID" value="KAF6318664.1"/>
    <property type="molecule type" value="Genomic_DNA"/>
</dbReference>
<dbReference type="Proteomes" id="UP000558488">
    <property type="component" value="Unassembled WGS sequence"/>
</dbReference>
<evidence type="ECO:0000313" key="2">
    <source>
        <dbReference type="EMBL" id="KAF6318664.1"/>
    </source>
</evidence>
<feature type="region of interest" description="Disordered" evidence="1">
    <location>
        <begin position="41"/>
        <end position="87"/>
    </location>
</feature>